<keyword evidence="1" id="KW-0805">Transcription regulation</keyword>
<feature type="domain" description="HTH araC/xylS-type" evidence="4">
    <location>
        <begin position="239"/>
        <end position="337"/>
    </location>
</feature>
<reference evidence="5" key="1">
    <citation type="submission" date="2021-04" db="EMBL/GenBank/DDBJ databases">
        <authorList>
            <person name="Hornung B."/>
        </authorList>
    </citation>
    <scope>NUCLEOTIDE SEQUENCE</scope>
    <source>
        <strain evidence="5">G5G6</strain>
    </source>
</reference>
<comment type="caution">
    <text evidence="5">The sequence shown here is derived from an EMBL/GenBank/DDBJ whole genome shotgun (WGS) entry which is preliminary data.</text>
</comment>
<dbReference type="RefSeq" id="WP_220634779.1">
    <property type="nucleotide sequence ID" value="NZ_CAJQUM010000001.1"/>
</dbReference>
<dbReference type="Gene3D" id="1.10.10.60">
    <property type="entry name" value="Homeodomain-like"/>
    <property type="match status" value="1"/>
</dbReference>
<dbReference type="InterPro" id="IPR018060">
    <property type="entry name" value="HTH_AraC"/>
</dbReference>
<name>A0A916J231_9PROT</name>
<dbReference type="SMART" id="SM00342">
    <property type="entry name" value="HTH_ARAC"/>
    <property type="match status" value="1"/>
</dbReference>
<dbReference type="InterPro" id="IPR020449">
    <property type="entry name" value="Tscrpt_reg_AraC-type_HTH"/>
</dbReference>
<dbReference type="Gene3D" id="3.40.50.880">
    <property type="match status" value="1"/>
</dbReference>
<dbReference type="PANTHER" id="PTHR43280">
    <property type="entry name" value="ARAC-FAMILY TRANSCRIPTIONAL REGULATOR"/>
    <property type="match status" value="1"/>
</dbReference>
<organism evidence="5 6">
    <name type="scientific">Georgfuchsia toluolica</name>
    <dbReference type="NCBI Taxonomy" id="424218"/>
    <lineage>
        <taxon>Bacteria</taxon>
        <taxon>Pseudomonadati</taxon>
        <taxon>Pseudomonadota</taxon>
        <taxon>Betaproteobacteria</taxon>
        <taxon>Nitrosomonadales</taxon>
        <taxon>Sterolibacteriaceae</taxon>
        <taxon>Georgfuchsia</taxon>
    </lineage>
</organism>
<dbReference type="GO" id="GO:0043565">
    <property type="term" value="F:sequence-specific DNA binding"/>
    <property type="evidence" value="ECO:0007669"/>
    <property type="project" value="InterPro"/>
</dbReference>
<evidence type="ECO:0000313" key="5">
    <source>
        <dbReference type="EMBL" id="CAG4882732.1"/>
    </source>
</evidence>
<dbReference type="CDD" id="cd03138">
    <property type="entry name" value="GATase1_AraC_2"/>
    <property type="match status" value="1"/>
</dbReference>
<evidence type="ECO:0000256" key="3">
    <source>
        <dbReference type="ARBA" id="ARBA00023163"/>
    </source>
</evidence>
<evidence type="ECO:0000259" key="4">
    <source>
        <dbReference type="PROSITE" id="PS01124"/>
    </source>
</evidence>
<keyword evidence="2" id="KW-0238">DNA-binding</keyword>
<dbReference type="InterPro" id="IPR009057">
    <property type="entry name" value="Homeodomain-like_sf"/>
</dbReference>
<dbReference type="EMBL" id="CAJQUM010000001">
    <property type="protein sequence ID" value="CAG4882732.1"/>
    <property type="molecule type" value="Genomic_DNA"/>
</dbReference>
<accession>A0A916J231</accession>
<dbReference type="SUPFAM" id="SSF46689">
    <property type="entry name" value="Homeodomain-like"/>
    <property type="match status" value="2"/>
</dbReference>
<keyword evidence="6" id="KW-1185">Reference proteome</keyword>
<dbReference type="AlphaFoldDB" id="A0A916J231"/>
<proteinExistence type="predicted"/>
<dbReference type="GO" id="GO:0003700">
    <property type="term" value="F:DNA-binding transcription factor activity"/>
    <property type="evidence" value="ECO:0007669"/>
    <property type="project" value="InterPro"/>
</dbReference>
<dbReference type="PRINTS" id="PR00032">
    <property type="entry name" value="HTHARAC"/>
</dbReference>
<dbReference type="InterPro" id="IPR029062">
    <property type="entry name" value="Class_I_gatase-like"/>
</dbReference>
<dbReference type="SUPFAM" id="SSF52317">
    <property type="entry name" value="Class I glutamine amidotransferase-like"/>
    <property type="match status" value="1"/>
</dbReference>
<dbReference type="Pfam" id="PF12833">
    <property type="entry name" value="HTH_18"/>
    <property type="match status" value="1"/>
</dbReference>
<evidence type="ECO:0000256" key="2">
    <source>
        <dbReference type="ARBA" id="ARBA00023125"/>
    </source>
</evidence>
<protein>
    <submittedName>
        <fullName evidence="5">Transcriptional regulator</fullName>
    </submittedName>
</protein>
<dbReference type="Proteomes" id="UP000742786">
    <property type="component" value="Unassembled WGS sequence"/>
</dbReference>
<gene>
    <name evidence="5" type="ORF">GTOL_10614</name>
</gene>
<dbReference type="PROSITE" id="PS01124">
    <property type="entry name" value="HTH_ARAC_FAMILY_2"/>
    <property type="match status" value="1"/>
</dbReference>
<sequence length="351" mass="40029">MLCEYRHFTCTNSAMPTAAILGFDDSYASVIGGFADMLQVANAHMRKQGTGNSGFFEWHFLSATGQPIKASNGLELEMRSLPSNKNYDLVFIPSVHYRGWRQFEQFLKNQVVMRDWLIKQWERGAWLSANCTGTFLLADTGLLDRRIATTTWWLEGHFRQRFPDVDLQMRPMVTEAERLVCGGAHATFLMQTVHVLNQFVGKAIAMQCARSMLIDLTQTTQTPLQPLIADKTHNDPLIHRAQKWLQDHMTQQVRIADLAKKMAVSERTLIRRFNTILEQSPLTYLQHLRIDTARALLEAGDLSTEQIAQYVGYSDISSFTRLFRERIGFTPGAYRGRFRSSQANAAIESGW</sequence>
<evidence type="ECO:0000313" key="6">
    <source>
        <dbReference type="Proteomes" id="UP000742786"/>
    </source>
</evidence>
<keyword evidence="3" id="KW-0804">Transcription</keyword>
<evidence type="ECO:0000256" key="1">
    <source>
        <dbReference type="ARBA" id="ARBA00023015"/>
    </source>
</evidence>
<dbReference type="PANTHER" id="PTHR43280:SF2">
    <property type="entry name" value="HTH-TYPE TRANSCRIPTIONAL REGULATOR EXSA"/>
    <property type="match status" value="1"/>
</dbReference>